<dbReference type="EMBL" id="QQYZ01000022">
    <property type="protein sequence ID" value="RSY78760.1"/>
    <property type="molecule type" value="Genomic_DNA"/>
</dbReference>
<dbReference type="Gene3D" id="2.40.160.20">
    <property type="match status" value="1"/>
</dbReference>
<protein>
    <submittedName>
        <fullName evidence="2">Porin family protein</fullName>
    </submittedName>
</protein>
<keyword evidence="1" id="KW-0732">Signal</keyword>
<evidence type="ECO:0000313" key="3">
    <source>
        <dbReference type="Proteomes" id="UP000287746"/>
    </source>
</evidence>
<organism evidence="2 3">
    <name type="scientific">Sphingomonas koreensis</name>
    <dbReference type="NCBI Taxonomy" id="93064"/>
    <lineage>
        <taxon>Bacteria</taxon>
        <taxon>Pseudomonadati</taxon>
        <taxon>Pseudomonadota</taxon>
        <taxon>Alphaproteobacteria</taxon>
        <taxon>Sphingomonadales</taxon>
        <taxon>Sphingomonadaceae</taxon>
        <taxon>Sphingomonas</taxon>
    </lineage>
</organism>
<dbReference type="AlphaFoldDB" id="A0A430CHD4"/>
<reference evidence="2 3" key="1">
    <citation type="submission" date="2018-07" db="EMBL/GenBank/DDBJ databases">
        <title>Genomic and Epidemiologic Investigation of an Indolent Hospital Outbreak.</title>
        <authorList>
            <person name="Johnson R.C."/>
            <person name="Deming C."/>
            <person name="Conlan S."/>
            <person name="Zellmer C.J."/>
            <person name="Michelin A.V."/>
            <person name="Lee-Lin S."/>
            <person name="Thomas P.J."/>
            <person name="Park M."/>
            <person name="Weingarten R.A."/>
            <person name="Less J."/>
            <person name="Dekker J.P."/>
            <person name="Frank K.M."/>
            <person name="Musser K.A."/>
            <person name="Mcquiston J.R."/>
            <person name="Henderson D.K."/>
            <person name="Lau A.F."/>
            <person name="Palmore T.N."/>
            <person name="Segre J.A."/>
        </authorList>
    </citation>
    <scope>NUCLEOTIDE SEQUENCE [LARGE SCALE GENOMIC DNA]</scope>
    <source>
        <strain evidence="2 3">SK-CDC1_0717</strain>
    </source>
</reference>
<evidence type="ECO:0000256" key="1">
    <source>
        <dbReference type="ARBA" id="ARBA00022729"/>
    </source>
</evidence>
<dbReference type="Proteomes" id="UP000287746">
    <property type="component" value="Unassembled WGS sequence"/>
</dbReference>
<comment type="caution">
    <text evidence="2">The sequence shown here is derived from an EMBL/GenBank/DDBJ whole genome shotgun (WGS) entry which is preliminary data.</text>
</comment>
<gene>
    <name evidence="2" type="ORF">DAH66_18115</name>
</gene>
<dbReference type="InterPro" id="IPR027385">
    <property type="entry name" value="Beta-barrel_OMP"/>
</dbReference>
<sequence length="200" mass="20796">MRSNIMRYFAKALILPAVLIAVPAAAQDAEPFTGPSIVALGGVDHSNGGSNDPTGFVYGGAVTYDLGSGSLRYGVEAEVTGTTTGNCYTSTSGATSVRNCYDMGRDLYAGARIGAVVAPNLMVYGKAGYTNARTSSSSDNLGTPAKPDMAYAGNSDGYRVGAGVELDIGKFLVRTEYRYSDYSGFAGHRHQGTVGLGVRF</sequence>
<accession>A0A430CHD4</accession>
<dbReference type="SUPFAM" id="SSF56925">
    <property type="entry name" value="OMPA-like"/>
    <property type="match status" value="1"/>
</dbReference>
<dbReference type="InterPro" id="IPR011250">
    <property type="entry name" value="OMP/PagP_B-barrel"/>
</dbReference>
<evidence type="ECO:0000313" key="2">
    <source>
        <dbReference type="EMBL" id="RSY78760.1"/>
    </source>
</evidence>
<name>A0A430CHD4_9SPHN</name>
<dbReference type="Pfam" id="PF13505">
    <property type="entry name" value="OMP_b-brl"/>
    <property type="match status" value="1"/>
</dbReference>
<proteinExistence type="predicted"/>